<sequence length="103" mass="11601">MAVQLYTQPNKSLLSAAKFFSSISNLHKYLPPSTFVFNLPHKHLHLYYNAPVCNFITKHLQSHLQASSGNPYCRTNDVIEAASIGPEPTLVRRLHKAVLKESL</sequence>
<evidence type="ECO:0000313" key="2">
    <source>
        <dbReference type="Proteomes" id="UP000010091"/>
    </source>
</evidence>
<organism evidence="1 2">
    <name type="scientific">Cryptococcus neoformans (strain H99 / ATCC 208821 / CBS 10515 / FGSC 9487)</name>
    <name type="common">Cryptococcus neoformans var. grubii serotype A</name>
    <dbReference type="NCBI Taxonomy" id="235443"/>
    <lineage>
        <taxon>Eukaryota</taxon>
        <taxon>Fungi</taxon>
        <taxon>Dikarya</taxon>
        <taxon>Basidiomycota</taxon>
        <taxon>Agaricomycotina</taxon>
        <taxon>Tremellomycetes</taxon>
        <taxon>Tremellales</taxon>
        <taxon>Cryptococcaceae</taxon>
        <taxon>Cryptococcus</taxon>
        <taxon>Cryptococcus neoformans species complex</taxon>
    </lineage>
</organism>
<dbReference type="VEuPathDB" id="FungiDB:CNAG_07882"/>
<proteinExistence type="predicted"/>
<dbReference type="KEGG" id="cng:CNAG_07882"/>
<name>J9W1R0_CRYN9</name>
<gene>
    <name evidence="1" type="ORF">CNAG_07882</name>
</gene>
<dbReference type="AlphaFoldDB" id="J9W1R0"/>
<keyword evidence="2" id="KW-1185">Reference proteome</keyword>
<dbReference type="Proteomes" id="UP000010091">
    <property type="component" value="Chromosome 14"/>
</dbReference>
<reference evidence="1 2" key="1">
    <citation type="journal article" date="2014" name="PLoS Genet.">
        <title>Analysis of the genome and transcriptome of Cryptococcus neoformans var. grubii reveals complex RNA expression and microevolution leading to virulence attenuation.</title>
        <authorList>
            <person name="Janbon G."/>
            <person name="Ormerod K.L."/>
            <person name="Paulet D."/>
            <person name="Byrnes E.J.III."/>
            <person name="Yadav V."/>
            <person name="Chatterjee G."/>
            <person name="Mullapudi N."/>
            <person name="Hon C.C."/>
            <person name="Billmyre R.B."/>
            <person name="Brunel F."/>
            <person name="Bahn Y.S."/>
            <person name="Chen W."/>
            <person name="Chen Y."/>
            <person name="Chow E.W."/>
            <person name="Coppee J.Y."/>
            <person name="Floyd-Averette A."/>
            <person name="Gaillardin C."/>
            <person name="Gerik K.J."/>
            <person name="Goldberg J."/>
            <person name="Gonzalez-Hilarion S."/>
            <person name="Gujja S."/>
            <person name="Hamlin J.L."/>
            <person name="Hsueh Y.P."/>
            <person name="Ianiri G."/>
            <person name="Jones S."/>
            <person name="Kodira C.D."/>
            <person name="Kozubowski L."/>
            <person name="Lam W."/>
            <person name="Marra M."/>
            <person name="Mesner L.D."/>
            <person name="Mieczkowski P.A."/>
            <person name="Moyrand F."/>
            <person name="Nielsen K."/>
            <person name="Proux C."/>
            <person name="Rossignol T."/>
            <person name="Schein J.E."/>
            <person name="Sun S."/>
            <person name="Wollschlaeger C."/>
            <person name="Wood I.A."/>
            <person name="Zeng Q."/>
            <person name="Neuveglise C."/>
            <person name="Newlon C.S."/>
            <person name="Perfect J.R."/>
            <person name="Lodge J.K."/>
            <person name="Idnurm A."/>
            <person name="Stajich J.E."/>
            <person name="Kronstad J.W."/>
            <person name="Sanyal K."/>
            <person name="Heitman J."/>
            <person name="Fraser J.A."/>
            <person name="Cuomo C.A."/>
            <person name="Dietrich F.S."/>
        </authorList>
    </citation>
    <scope>NUCLEOTIDE SEQUENCE [LARGE SCALE GENOMIC DNA]</scope>
    <source>
        <strain evidence="2">H99 / ATCC 208821 / CBS 10515 / FGSC 9487</strain>
    </source>
</reference>
<accession>J9W1R0</accession>
<dbReference type="GeneID" id="23890694"/>
<evidence type="ECO:0000313" key="1">
    <source>
        <dbReference type="EMBL" id="AFR98919.1"/>
    </source>
</evidence>
<dbReference type="RefSeq" id="XP_012053932.1">
    <property type="nucleotide sequence ID" value="XM_012198542.1"/>
</dbReference>
<protein>
    <submittedName>
        <fullName evidence="1">Uncharacterized protein</fullName>
    </submittedName>
</protein>
<dbReference type="HOGENOM" id="CLU_2263615_0_0_1"/>
<dbReference type="EMBL" id="CP003833">
    <property type="protein sequence ID" value="AFR98919.1"/>
    <property type="molecule type" value="Genomic_DNA"/>
</dbReference>